<dbReference type="AlphaFoldDB" id="A0A4C1U8B1"/>
<dbReference type="Proteomes" id="UP000299102">
    <property type="component" value="Unassembled WGS sequence"/>
</dbReference>
<proteinExistence type="predicted"/>
<gene>
    <name evidence="2" type="ORF">EVAR_84798_1</name>
</gene>
<name>A0A4C1U8B1_EUMVA</name>
<evidence type="ECO:0000313" key="2">
    <source>
        <dbReference type="EMBL" id="GBP22558.1"/>
    </source>
</evidence>
<protein>
    <submittedName>
        <fullName evidence="2">Uncharacterized protein</fullName>
    </submittedName>
</protein>
<feature type="compositionally biased region" description="Polar residues" evidence="1">
    <location>
        <begin position="167"/>
        <end position="184"/>
    </location>
</feature>
<keyword evidence="3" id="KW-1185">Reference proteome</keyword>
<reference evidence="2 3" key="1">
    <citation type="journal article" date="2019" name="Commun. Biol.">
        <title>The bagworm genome reveals a unique fibroin gene that provides high tensile strength.</title>
        <authorList>
            <person name="Kono N."/>
            <person name="Nakamura H."/>
            <person name="Ohtoshi R."/>
            <person name="Tomita M."/>
            <person name="Numata K."/>
            <person name="Arakawa K."/>
        </authorList>
    </citation>
    <scope>NUCLEOTIDE SEQUENCE [LARGE SCALE GENOMIC DNA]</scope>
</reference>
<dbReference type="EMBL" id="BGZK01000141">
    <property type="protein sequence ID" value="GBP22558.1"/>
    <property type="molecule type" value="Genomic_DNA"/>
</dbReference>
<evidence type="ECO:0000313" key="3">
    <source>
        <dbReference type="Proteomes" id="UP000299102"/>
    </source>
</evidence>
<accession>A0A4C1U8B1</accession>
<feature type="region of interest" description="Disordered" evidence="1">
    <location>
        <begin position="167"/>
        <end position="188"/>
    </location>
</feature>
<comment type="caution">
    <text evidence="2">The sequence shown here is derived from an EMBL/GenBank/DDBJ whole genome shotgun (WGS) entry which is preliminary data.</text>
</comment>
<sequence>MITCNLKSVTPISNYITVTVLFALVKESISTKVIEAGPRLVARARHVILSPANCERVNGERAVFCVPAALSARSLVLNDDRCPALSNHSCPYSDGVNRFRSVPRVRGHARHVAARRPAGAYLVRLSGSCQWFRGASCRRRPAPPRGAPLRRLFALLSRLGSKTGFTSSDLQTKDFNSPSGRPTESASAARRVRAFRIPGHKVGPVCGLSAICRRKANGTRIRLALIASGRHTCRVWPERKEHPKFTAFCDNGRPIDRDVADDRETRNFARRRRSSVVSA</sequence>
<evidence type="ECO:0000256" key="1">
    <source>
        <dbReference type="SAM" id="MobiDB-lite"/>
    </source>
</evidence>
<organism evidence="2 3">
    <name type="scientific">Eumeta variegata</name>
    <name type="common">Bagworm moth</name>
    <name type="synonym">Eumeta japonica</name>
    <dbReference type="NCBI Taxonomy" id="151549"/>
    <lineage>
        <taxon>Eukaryota</taxon>
        <taxon>Metazoa</taxon>
        <taxon>Ecdysozoa</taxon>
        <taxon>Arthropoda</taxon>
        <taxon>Hexapoda</taxon>
        <taxon>Insecta</taxon>
        <taxon>Pterygota</taxon>
        <taxon>Neoptera</taxon>
        <taxon>Endopterygota</taxon>
        <taxon>Lepidoptera</taxon>
        <taxon>Glossata</taxon>
        <taxon>Ditrysia</taxon>
        <taxon>Tineoidea</taxon>
        <taxon>Psychidae</taxon>
        <taxon>Oiketicinae</taxon>
        <taxon>Eumeta</taxon>
    </lineage>
</organism>